<keyword evidence="11" id="KW-1185">Reference proteome</keyword>
<feature type="transmembrane region" description="Helical" evidence="8">
    <location>
        <begin position="287"/>
        <end position="307"/>
    </location>
</feature>
<dbReference type="Proteomes" id="UP000243217">
    <property type="component" value="Unassembled WGS sequence"/>
</dbReference>
<proteinExistence type="predicted"/>
<dbReference type="Gene3D" id="3.50.30.30">
    <property type="match status" value="2"/>
</dbReference>
<dbReference type="GO" id="GO:0005385">
    <property type="term" value="F:zinc ion transmembrane transporter activity"/>
    <property type="evidence" value="ECO:0007669"/>
    <property type="project" value="TreeGrafter"/>
</dbReference>
<feature type="domain" description="PA" evidence="9">
    <location>
        <begin position="1608"/>
        <end position="1691"/>
    </location>
</feature>
<evidence type="ECO:0000256" key="7">
    <source>
        <dbReference type="ARBA" id="ARBA00023242"/>
    </source>
</evidence>
<protein>
    <submittedName>
        <fullName evidence="10">Zinc (Zn2)-Iron (Fe2) Permease (ZIP) Family</fullName>
    </submittedName>
</protein>
<dbReference type="STRING" id="74557.A0A1W0ABB7"/>
<evidence type="ECO:0000256" key="1">
    <source>
        <dbReference type="ARBA" id="ARBA00004123"/>
    </source>
</evidence>
<dbReference type="PANTHER" id="PTHR11040">
    <property type="entry name" value="ZINC/IRON TRANSPORTER"/>
    <property type="match status" value="1"/>
</dbReference>
<evidence type="ECO:0000256" key="5">
    <source>
        <dbReference type="ARBA" id="ARBA00022989"/>
    </source>
</evidence>
<dbReference type="PANTHER" id="PTHR11040:SF212">
    <property type="entry name" value="ZINC_IRON PERMEASE"/>
    <property type="match status" value="1"/>
</dbReference>
<accession>A0A1W0ABB7</accession>
<dbReference type="SUPFAM" id="SSF52025">
    <property type="entry name" value="PA domain"/>
    <property type="match status" value="1"/>
</dbReference>
<feature type="transmembrane region" description="Helical" evidence="8">
    <location>
        <begin position="86"/>
        <end position="103"/>
    </location>
</feature>
<dbReference type="OrthoDB" id="68328at2759"/>
<dbReference type="GO" id="GO:0005886">
    <property type="term" value="C:plasma membrane"/>
    <property type="evidence" value="ECO:0007669"/>
    <property type="project" value="TreeGrafter"/>
</dbReference>
<dbReference type="Pfam" id="PF02225">
    <property type="entry name" value="PA"/>
    <property type="match status" value="2"/>
</dbReference>
<feature type="transmembrane region" description="Helical" evidence="8">
    <location>
        <begin position="124"/>
        <end position="144"/>
    </location>
</feature>
<dbReference type="SUPFAM" id="SSF46955">
    <property type="entry name" value="Putative DNA-binding domain"/>
    <property type="match status" value="1"/>
</dbReference>
<evidence type="ECO:0000256" key="3">
    <source>
        <dbReference type="ARBA" id="ARBA00022692"/>
    </source>
</evidence>
<gene>
    <name evidence="10" type="ORF">THRCLA_00379</name>
</gene>
<evidence type="ECO:0000256" key="4">
    <source>
        <dbReference type="ARBA" id="ARBA00022833"/>
    </source>
</evidence>
<keyword evidence="6 8" id="KW-0472">Membrane</keyword>
<evidence type="ECO:0000313" key="11">
    <source>
        <dbReference type="Proteomes" id="UP000243217"/>
    </source>
</evidence>
<dbReference type="GO" id="GO:0005634">
    <property type="term" value="C:nucleus"/>
    <property type="evidence" value="ECO:0007669"/>
    <property type="project" value="UniProtKB-SubCell"/>
</dbReference>
<evidence type="ECO:0000256" key="2">
    <source>
        <dbReference type="ARBA" id="ARBA00004141"/>
    </source>
</evidence>
<keyword evidence="5 8" id="KW-1133">Transmembrane helix</keyword>
<evidence type="ECO:0000256" key="6">
    <source>
        <dbReference type="ARBA" id="ARBA00023136"/>
    </source>
</evidence>
<feature type="transmembrane region" description="Helical" evidence="8">
    <location>
        <begin position="319"/>
        <end position="340"/>
    </location>
</feature>
<sequence length="1777" mass="198705">MTTTYFVVDKQVHTFRVAASYLREKIYKMSHLKLFGRGVMEDIVIFNSIMCVVLLVLTVIFSLLPVLVSTRAQSTPMLESLLHQKLPFVTAGVFLATGMIHLLPDAVKHYHKYCVMTTAEGVKISDFPIIYVLCCFGCMIIWAIDLLNLGDSGKMMAVAAAAKPNYETSLCKIHVPSIASYGIERRLRGYSGGNGKMLSPQCSLSPKGIHEGQTYGSCSCDHTMLNKSDFMKHSKQSTELDVLLRENQNQVEVAEEPVGRCGSDPHVHAHVEGSISEHVVFSGESAILPYLLAALFSLHSLIAGFTLGMNSELSRTAIAIALAIVSHKFIEAISVGANFAKAKDSVNPSRSMAVLIFYSFMTPLGIVLGMLLTSQLQGPSAQYAQALALGIGSGSFIYLAFHEMSDEHSHEATPTIQKIALFTIGAGSMALNSKMIDFGMKKVAPNANKRRCGAGRCEGTPTSPFLQLGDESLMSIYGFLNGKEVLVISSTCKYFYRLLQTQWPTLFKDFLKIEANVYAAPWMEYLKRFYCALEKRCFVCFKCECPSIRPWQYVSLCDDHRKHPINSVLISKTYAKEQFTLNDTDLAPLQYIVRGIRRMKLYLESETLYCAVRKHGGVEGLKRIQDKKIIRWEKRHAIKDYRKRQVDEALADKGISSCFITPEFCSTYSDYLNQPKSKHTLEIVVRCITGHASRLPGRHQSTRRAMRLESLSKYLQQVGQASQFNPTHKWIIDYANSNDTSLTPTRAFSKAESEARRKDDLQTWLHHRNLSYSYCDSVFGDLMKAFVEHGEIKVGFGQYINSACQVSLILEGRMRRLQDVTSQLSLGRMNGIPDDIVVNHIFAIPPLRIFVLDGVVRFFGEVHICATGLVNSYKELLRRHHTLEDKLEEWFYLLNVSMETLGLERGFLIKEIGERGITTKSVDAMLRQILDEYSRTQLILNTLPGLTVDSKELQNPTVEGFIRNGYAILNRSFHSDGKSFAHALRAHFEGINSRRQLLHDVIMEKASTVDLSDYDRDFNGDKHHLSVFRAANEYIEQDCGNVIEVATQTFIQMCHENLLWKAVKALGVSMKVYHDTLSKLGDPLIREYILVGSVRIEGLHNPCPKKLILYLIFLYRCPFLHQVTVYEVLRICMKDSGMGKKPPSYLKSKFNTMCHESYSRIDVGCFSNTWAIIIAVVSGHIKKYKCQQDRLQNLHQALTARHWPQISFSNLELKEIYLTNGLPCYCGIEITTMDQLVEALIAMYRNIGRRKQHLDILCANAGIPLWTPKVNAKAAWLTSTYTSCGAVMISEAYVLDDPTAIIKHITESNAYDRQMRLSHALGQQQLNLNGIFDTLDAAVIATTLKWIEHGFASCSLKLAHENVLTSVDHIVDFILEHTVHTISTCSGCTSMLHRSLALLCLLSEALSSSDSFWGRIYLRDGVLPIQYFKDSYGGAIPDNERQFVLPLNNLGCSAFDGDDLARIANHTASGQPPIVVLDRGECSFQIKSKNVQEAGAAGLIIVSNDEEAIRPVAHVAKGEIQIPTVMVRHSAGELFRAVSAREAIYGKLVPMTCHNSVCGPESTNDSDFMHSFRGGILTDEEGKLYDFLSSSFGSPLSKLPMQTAAAQPAHACEPLTNLEQVKDKCALISLDNTNCSFLSKVSHAQLAGAASVIFVQRKNVILDKPSVEAHWHGYNITIPSLMVSHSTGTTLLHHIGQSIRLESDEAVADAWQEIKRLSTLSEWPTKKSRRDAYLSTILSKHGTTEDRRQAIRDSFINVVGGTASAWEKLVHSEKDEL</sequence>
<feature type="transmembrane region" description="Helical" evidence="8">
    <location>
        <begin position="352"/>
        <end position="371"/>
    </location>
</feature>
<dbReference type="InterPro" id="IPR036047">
    <property type="entry name" value="F-box-like_dom_sf"/>
</dbReference>
<dbReference type="Gene3D" id="3.90.530.10">
    <property type="entry name" value="XPA C-terminal domain"/>
    <property type="match status" value="1"/>
</dbReference>
<evidence type="ECO:0000259" key="9">
    <source>
        <dbReference type="Pfam" id="PF02225"/>
    </source>
</evidence>
<dbReference type="InterPro" id="IPR003137">
    <property type="entry name" value="PA_domain"/>
</dbReference>
<reference evidence="10 11" key="1">
    <citation type="journal article" date="2014" name="Genome Biol. Evol.">
        <title>The secreted proteins of Achlya hypogyna and Thraustotheca clavata identify the ancestral oomycete secretome and reveal gene acquisitions by horizontal gene transfer.</title>
        <authorList>
            <person name="Misner I."/>
            <person name="Blouin N."/>
            <person name="Leonard G."/>
            <person name="Richards T.A."/>
            <person name="Lane C.E."/>
        </authorList>
    </citation>
    <scope>NUCLEOTIDE SEQUENCE [LARGE SCALE GENOMIC DNA]</scope>
    <source>
        <strain evidence="10 11">ATCC 34112</strain>
    </source>
</reference>
<dbReference type="InterPro" id="IPR037129">
    <property type="entry name" value="XPA_sf"/>
</dbReference>
<dbReference type="SUPFAM" id="SSF81383">
    <property type="entry name" value="F-box domain"/>
    <property type="match status" value="1"/>
</dbReference>
<feature type="domain" description="PA" evidence="9">
    <location>
        <begin position="1444"/>
        <end position="1533"/>
    </location>
</feature>
<dbReference type="InterPro" id="IPR046450">
    <property type="entry name" value="PA_dom_sf"/>
</dbReference>
<feature type="transmembrane region" description="Helical" evidence="8">
    <location>
        <begin position="43"/>
        <end position="66"/>
    </location>
</feature>
<organism evidence="10 11">
    <name type="scientific">Thraustotheca clavata</name>
    <dbReference type="NCBI Taxonomy" id="74557"/>
    <lineage>
        <taxon>Eukaryota</taxon>
        <taxon>Sar</taxon>
        <taxon>Stramenopiles</taxon>
        <taxon>Oomycota</taxon>
        <taxon>Saprolegniomycetes</taxon>
        <taxon>Saprolegniales</taxon>
        <taxon>Achlyaceae</taxon>
        <taxon>Thraustotheca</taxon>
    </lineage>
</organism>
<evidence type="ECO:0000256" key="8">
    <source>
        <dbReference type="SAM" id="Phobius"/>
    </source>
</evidence>
<dbReference type="Pfam" id="PF02535">
    <property type="entry name" value="Zip"/>
    <property type="match status" value="1"/>
</dbReference>
<name>A0A1W0ABB7_9STRA</name>
<dbReference type="InterPro" id="IPR009061">
    <property type="entry name" value="DNA-bd_dom_put_sf"/>
</dbReference>
<keyword evidence="7" id="KW-0539">Nucleus</keyword>
<comment type="caution">
    <text evidence="10">The sequence shown here is derived from an EMBL/GenBank/DDBJ whole genome shotgun (WGS) entry which is preliminary data.</text>
</comment>
<dbReference type="InterPro" id="IPR003689">
    <property type="entry name" value="ZIP"/>
</dbReference>
<comment type="subcellular location">
    <subcellularLocation>
        <location evidence="2">Membrane</location>
        <topology evidence="2">Multi-pass membrane protein</topology>
    </subcellularLocation>
    <subcellularLocation>
        <location evidence="1">Nucleus</location>
    </subcellularLocation>
</comment>
<evidence type="ECO:0000313" key="10">
    <source>
        <dbReference type="EMBL" id="OQS07617.1"/>
    </source>
</evidence>
<dbReference type="CDD" id="cd21075">
    <property type="entry name" value="DBD_XPA-like"/>
    <property type="match status" value="1"/>
</dbReference>
<keyword evidence="4" id="KW-0862">Zinc</keyword>
<keyword evidence="3 8" id="KW-0812">Transmembrane</keyword>
<dbReference type="EMBL" id="JNBS01000224">
    <property type="protein sequence ID" value="OQS07617.1"/>
    <property type="molecule type" value="Genomic_DNA"/>
</dbReference>